<dbReference type="PROSITE" id="PS50932">
    <property type="entry name" value="HTH_LACI_2"/>
    <property type="match status" value="1"/>
</dbReference>
<dbReference type="CDD" id="cd06267">
    <property type="entry name" value="PBP1_LacI_sugar_binding-like"/>
    <property type="match status" value="1"/>
</dbReference>
<evidence type="ECO:0000256" key="2">
    <source>
        <dbReference type="ARBA" id="ARBA00023125"/>
    </source>
</evidence>
<dbReference type="Proteomes" id="UP000279446">
    <property type="component" value="Unassembled WGS sequence"/>
</dbReference>
<evidence type="ECO:0000313" key="6">
    <source>
        <dbReference type="Proteomes" id="UP000279446"/>
    </source>
</evidence>
<dbReference type="PANTHER" id="PTHR30146">
    <property type="entry name" value="LACI-RELATED TRANSCRIPTIONAL REPRESSOR"/>
    <property type="match status" value="1"/>
</dbReference>
<keyword evidence="1" id="KW-0805">Transcription regulation</keyword>
<dbReference type="Pfam" id="PF13377">
    <property type="entry name" value="Peripla_BP_3"/>
    <property type="match status" value="1"/>
</dbReference>
<feature type="domain" description="HTH lacI-type" evidence="4">
    <location>
        <begin position="3"/>
        <end position="57"/>
    </location>
</feature>
<accession>A0A433Y792</accession>
<proteinExistence type="predicted"/>
<dbReference type="InterPro" id="IPR046335">
    <property type="entry name" value="LacI/GalR-like_sensor"/>
</dbReference>
<dbReference type="GO" id="GO:0000976">
    <property type="term" value="F:transcription cis-regulatory region binding"/>
    <property type="evidence" value="ECO:0007669"/>
    <property type="project" value="TreeGrafter"/>
</dbReference>
<keyword evidence="3" id="KW-0804">Transcription</keyword>
<sequence length="332" mass="36792">MKVSIFDVAKKSGLSVVTVSRVLNNATSVRPKNRERVLQAMKDLDYRPNASARSLASGKTGIIGLMLNTLHDTVLDAVITEINDYLAEHDYFLALSISQHEDTFHRSLFQEDRVDGVILLSPTDPDMYIMELKKRKIPFVILDNQQRTPSAPSVIINNFKGGYDATKHLIDLGHTEIAHVSGPSLVTSSEDREKGYLFALEEAGLKPFGIEQGNFNIPSGYNVAKRWIESGTLPTAVFAADDFMAIGVMDAFKNEGIRIPQDVSIVGFDDQVYADEFHPSLTTIRVPFKKIGRQGVNILLNLIKDPSKRNATVELDPKLIVRESSGVPRHSS</sequence>
<dbReference type="SMART" id="SM00354">
    <property type="entry name" value="HTH_LACI"/>
    <property type="match status" value="1"/>
</dbReference>
<keyword evidence="2" id="KW-0238">DNA-binding</keyword>
<dbReference type="EMBL" id="RZNY01000013">
    <property type="protein sequence ID" value="RUT45241.1"/>
    <property type="molecule type" value="Genomic_DNA"/>
</dbReference>
<evidence type="ECO:0000256" key="3">
    <source>
        <dbReference type="ARBA" id="ARBA00023163"/>
    </source>
</evidence>
<evidence type="ECO:0000256" key="1">
    <source>
        <dbReference type="ARBA" id="ARBA00023015"/>
    </source>
</evidence>
<gene>
    <name evidence="5" type="ORF">EJP82_16305</name>
</gene>
<name>A0A433Y792_9BACL</name>
<evidence type="ECO:0000259" key="4">
    <source>
        <dbReference type="PROSITE" id="PS50932"/>
    </source>
</evidence>
<dbReference type="Gene3D" id="1.10.260.40">
    <property type="entry name" value="lambda repressor-like DNA-binding domains"/>
    <property type="match status" value="1"/>
</dbReference>
<dbReference type="Pfam" id="PF00356">
    <property type="entry name" value="LacI"/>
    <property type="match status" value="1"/>
</dbReference>
<comment type="caution">
    <text evidence="5">The sequence shown here is derived from an EMBL/GenBank/DDBJ whole genome shotgun (WGS) entry which is preliminary data.</text>
</comment>
<dbReference type="SUPFAM" id="SSF47413">
    <property type="entry name" value="lambda repressor-like DNA-binding domains"/>
    <property type="match status" value="1"/>
</dbReference>
<keyword evidence="6" id="KW-1185">Reference proteome</keyword>
<organism evidence="5 6">
    <name type="scientific">Paenibacillus anaericanus</name>
    <dbReference type="NCBI Taxonomy" id="170367"/>
    <lineage>
        <taxon>Bacteria</taxon>
        <taxon>Bacillati</taxon>
        <taxon>Bacillota</taxon>
        <taxon>Bacilli</taxon>
        <taxon>Bacillales</taxon>
        <taxon>Paenibacillaceae</taxon>
        <taxon>Paenibacillus</taxon>
    </lineage>
</organism>
<evidence type="ECO:0000313" key="5">
    <source>
        <dbReference type="EMBL" id="RUT45241.1"/>
    </source>
</evidence>
<dbReference type="Gene3D" id="3.40.50.2300">
    <property type="match status" value="2"/>
</dbReference>
<dbReference type="InterPro" id="IPR028082">
    <property type="entry name" value="Peripla_BP_I"/>
</dbReference>
<dbReference type="OrthoDB" id="9775106at2"/>
<dbReference type="AlphaFoldDB" id="A0A433Y792"/>
<reference evidence="5 6" key="1">
    <citation type="submission" date="2018-12" db="EMBL/GenBank/DDBJ databases">
        <authorList>
            <person name="Sun L."/>
            <person name="Chen Z."/>
        </authorList>
    </citation>
    <scope>NUCLEOTIDE SEQUENCE [LARGE SCALE GENOMIC DNA]</scope>
    <source>
        <strain evidence="5 6">DSM 15890</strain>
    </source>
</reference>
<dbReference type="SUPFAM" id="SSF53822">
    <property type="entry name" value="Periplasmic binding protein-like I"/>
    <property type="match status" value="1"/>
</dbReference>
<dbReference type="InterPro" id="IPR000843">
    <property type="entry name" value="HTH_LacI"/>
</dbReference>
<dbReference type="PANTHER" id="PTHR30146:SF109">
    <property type="entry name" value="HTH-TYPE TRANSCRIPTIONAL REGULATOR GALS"/>
    <property type="match status" value="1"/>
</dbReference>
<dbReference type="GO" id="GO:0003700">
    <property type="term" value="F:DNA-binding transcription factor activity"/>
    <property type="evidence" value="ECO:0007669"/>
    <property type="project" value="TreeGrafter"/>
</dbReference>
<dbReference type="InterPro" id="IPR010982">
    <property type="entry name" value="Lambda_DNA-bd_dom_sf"/>
</dbReference>
<protein>
    <submittedName>
        <fullName evidence="5">LacI family transcriptional regulator</fullName>
    </submittedName>
</protein>
<dbReference type="CDD" id="cd01392">
    <property type="entry name" value="HTH_LacI"/>
    <property type="match status" value="1"/>
</dbReference>
<dbReference type="RefSeq" id="WP_127193133.1">
    <property type="nucleotide sequence ID" value="NZ_RZNY01000013.1"/>
</dbReference>